<dbReference type="InterPro" id="IPR024041">
    <property type="entry name" value="NH4_transpt_AmtB-like_dom"/>
</dbReference>
<evidence type="ECO:0000256" key="5">
    <source>
        <dbReference type="ARBA" id="ARBA00022989"/>
    </source>
</evidence>
<feature type="transmembrane region" description="Helical" evidence="9">
    <location>
        <begin position="283"/>
        <end position="301"/>
    </location>
</feature>
<dbReference type="PANTHER" id="PTHR43029">
    <property type="entry name" value="AMMONIUM TRANSPORTER MEP2"/>
    <property type="match status" value="1"/>
</dbReference>
<organism evidence="11 12">
    <name type="scientific">Carbonactinospora thermoautotrophica</name>
    <dbReference type="NCBI Taxonomy" id="1469144"/>
    <lineage>
        <taxon>Bacteria</taxon>
        <taxon>Bacillati</taxon>
        <taxon>Actinomycetota</taxon>
        <taxon>Actinomycetes</taxon>
        <taxon>Kitasatosporales</taxon>
        <taxon>Carbonactinosporaceae</taxon>
        <taxon>Carbonactinospora</taxon>
    </lineage>
</organism>
<feature type="transmembrane region" description="Helical" evidence="9">
    <location>
        <begin position="390"/>
        <end position="412"/>
    </location>
</feature>
<evidence type="ECO:0000259" key="10">
    <source>
        <dbReference type="Pfam" id="PF00909"/>
    </source>
</evidence>
<dbReference type="SUPFAM" id="SSF111352">
    <property type="entry name" value="Ammonium transporter"/>
    <property type="match status" value="1"/>
</dbReference>
<accession>A0A132ML91</accession>
<evidence type="ECO:0000256" key="9">
    <source>
        <dbReference type="RuleBase" id="RU362002"/>
    </source>
</evidence>
<evidence type="ECO:0000256" key="6">
    <source>
        <dbReference type="ARBA" id="ARBA00023136"/>
    </source>
</evidence>
<gene>
    <name evidence="11" type="ORF">LI90_264</name>
</gene>
<evidence type="ECO:0000256" key="1">
    <source>
        <dbReference type="ARBA" id="ARBA00004141"/>
    </source>
</evidence>
<feature type="transmembrane region" description="Helical" evidence="9">
    <location>
        <begin position="45"/>
        <end position="67"/>
    </location>
</feature>
<dbReference type="PATRIC" id="fig|1469144.10.peg.342"/>
<dbReference type="InterPro" id="IPR029020">
    <property type="entry name" value="Ammonium/urea_transptr"/>
</dbReference>
<dbReference type="AlphaFoldDB" id="A0A132ML91"/>
<keyword evidence="4 9" id="KW-0812">Transmembrane</keyword>
<feature type="transmembrane region" description="Helical" evidence="9">
    <location>
        <begin position="150"/>
        <end position="176"/>
    </location>
</feature>
<dbReference type="InterPro" id="IPR001905">
    <property type="entry name" value="Ammonium_transpt"/>
</dbReference>
<evidence type="ECO:0000256" key="2">
    <source>
        <dbReference type="ARBA" id="ARBA00005887"/>
    </source>
</evidence>
<dbReference type="InterPro" id="IPR018047">
    <property type="entry name" value="Ammonium_transpt_CS"/>
</dbReference>
<keyword evidence="6 9" id="KW-0472">Membrane</keyword>
<comment type="similarity">
    <text evidence="2 9">Belongs to the ammonia transporter channel (TC 1.A.11.2) family.</text>
</comment>
<dbReference type="PANTHER" id="PTHR43029:SF10">
    <property type="entry name" value="AMMONIUM TRANSPORTER MEP2"/>
    <property type="match status" value="1"/>
</dbReference>
<comment type="caution">
    <text evidence="11">The sequence shown here is derived from an EMBL/GenBank/DDBJ whole genome shotgun (WGS) entry which is preliminary data.</text>
</comment>
<proteinExistence type="inferred from homology"/>
<dbReference type="EMBL" id="LAXD01000001">
    <property type="protein sequence ID" value="KWW98637.1"/>
    <property type="molecule type" value="Genomic_DNA"/>
</dbReference>
<reference evidence="12" key="1">
    <citation type="submission" date="2015-04" db="EMBL/GenBank/DDBJ databases">
        <title>Physiological reanalysis, assessment of diazotrophy, and genome sequences of multiple isolates of Streptomyces thermoautotrophicus.</title>
        <authorList>
            <person name="MacKellar D.C."/>
            <person name="Lieber L."/>
            <person name="Norman J."/>
            <person name="Bolger A."/>
            <person name="Tobin C."/>
            <person name="Murray J.W."/>
            <person name="Chang R."/>
            <person name="Ford T."/>
            <person name="Nguyen P.Q."/>
            <person name="Woodward J."/>
            <person name="Permingeat H."/>
            <person name="Joshi N.S."/>
            <person name="Silver P.A."/>
            <person name="Usadel B."/>
            <person name="Rutherford A.W."/>
            <person name="Friesen M."/>
            <person name="Prell J."/>
        </authorList>
    </citation>
    <scope>NUCLEOTIDE SEQUENCE [LARGE SCALE GENOMIC DNA]</scope>
    <source>
        <strain evidence="12">H1</strain>
    </source>
</reference>
<keyword evidence="5 9" id="KW-1133">Transmembrane helix</keyword>
<name>A0A132ML91_9ACTN</name>
<dbReference type="STRING" id="1469144.LI90_264"/>
<evidence type="ECO:0000256" key="4">
    <source>
        <dbReference type="ARBA" id="ARBA00022692"/>
    </source>
</evidence>
<evidence type="ECO:0000256" key="7">
    <source>
        <dbReference type="ARBA" id="ARBA00023177"/>
    </source>
</evidence>
<sequence length="767" mass="81402">MAMDPYPSWVNPGDNAWQLMAATLVGLMSIPGVALLYGGLVPRKWVVNTMLMVFSAFSVVLIVWVLWGFKMGFGSPVKLGPGILGSFVGHPAPVLGPAAEQGRASIPLLEGAAPEFRFPQSSLVYFHFAFAAITPVLLLGSLIGRISFKAWLLFVPLWSTLAYSVNAFLLWGGGFWAQQGALDYSGGYVIHLAAGTSGFVAAAVIGPRLARDRAHGVPNNLMMVAAGAGILWIGWNGFNGGDMYFAGANAATAVLNTNLAAAAALLTWVVLDMTFGPQRKPTFLGSVNGMIAGLVAITPGAGYCDGVGALLTGLIASAVVWLSWNKLSRLPLFRRVDDALGVFHTHGVSGLVGGMLIGLFADPRVIVYLGAGGAEDVSFSGLFHGNPRQLVWQAGAAATIIAWDALVTFVILKALGLFMSLRVPEEALPSGDLAVHDEEAYPTETMVAEAARSTRSGAAAVPAEPHHTGVRVRLARNPESGRPDAPPYFFVVEAPGSHARLPVRRQVTPGDSYRKEIYRTELLGQVVERGNLPSLEAAVRQVLAGMAPEGTAPGYVLRGAADTFIPVFRQGRVFRALVQDRWLEERDLSALRAAATTRLTGRGRPTGDLTVLCVDPGDLSGVPPVLAFSHREVWVPAFPTPAGRLRVEVAGEEVEAEAGLSGVLALRGEVARLGHESGRLYNPLDLAVTGISAGLWASWSDELGPVEELSVGWREHPVRTYRYGEATLAAMTGPDGKVSVLFGRDRFDLLARIETATRAGEAGTAVR</sequence>
<protein>
    <recommendedName>
        <fullName evidence="8 9">Ammonium transporter</fullName>
    </recommendedName>
</protein>
<feature type="transmembrane region" description="Helical" evidence="9">
    <location>
        <begin position="188"/>
        <end position="209"/>
    </location>
</feature>
<feature type="transmembrane region" description="Helical" evidence="9">
    <location>
        <begin position="221"/>
        <end position="238"/>
    </location>
</feature>
<dbReference type="Proteomes" id="UP000070188">
    <property type="component" value="Unassembled WGS sequence"/>
</dbReference>
<feature type="domain" description="Ammonium transporter AmtB-like" evidence="10">
    <location>
        <begin position="16"/>
        <end position="441"/>
    </location>
</feature>
<feature type="transmembrane region" description="Helical" evidence="9">
    <location>
        <begin position="16"/>
        <end position="38"/>
    </location>
</feature>
<dbReference type="GO" id="GO:0008519">
    <property type="term" value="F:ammonium channel activity"/>
    <property type="evidence" value="ECO:0007669"/>
    <property type="project" value="InterPro"/>
</dbReference>
<dbReference type="PROSITE" id="PS01219">
    <property type="entry name" value="AMMONIUM_TRANSP"/>
    <property type="match status" value="1"/>
</dbReference>
<evidence type="ECO:0000313" key="11">
    <source>
        <dbReference type="EMBL" id="KWW98637.1"/>
    </source>
</evidence>
<dbReference type="Pfam" id="PF00909">
    <property type="entry name" value="Ammonium_transp"/>
    <property type="match status" value="1"/>
</dbReference>
<evidence type="ECO:0000256" key="3">
    <source>
        <dbReference type="ARBA" id="ARBA00022448"/>
    </source>
</evidence>
<dbReference type="NCBIfam" id="TIGR00836">
    <property type="entry name" value="amt"/>
    <property type="match status" value="1"/>
</dbReference>
<dbReference type="Gene3D" id="1.10.3430.10">
    <property type="entry name" value="Ammonium transporter AmtB like domains"/>
    <property type="match status" value="1"/>
</dbReference>
<feature type="transmembrane region" description="Helical" evidence="9">
    <location>
        <begin position="124"/>
        <end position="143"/>
    </location>
</feature>
<feature type="transmembrane region" description="Helical" evidence="9">
    <location>
        <begin position="307"/>
        <end position="327"/>
    </location>
</feature>
<evidence type="ECO:0000313" key="12">
    <source>
        <dbReference type="Proteomes" id="UP000070188"/>
    </source>
</evidence>
<evidence type="ECO:0000256" key="8">
    <source>
        <dbReference type="ARBA" id="ARBA00050025"/>
    </source>
</evidence>
<keyword evidence="3 9" id="KW-0813">Transport</keyword>
<comment type="subcellular location">
    <subcellularLocation>
        <location evidence="9">Cell membrane</location>
        <topology evidence="9">Multi-pass membrane protein</topology>
    </subcellularLocation>
    <subcellularLocation>
        <location evidence="1">Membrane</location>
        <topology evidence="1">Multi-pass membrane protein</topology>
    </subcellularLocation>
</comment>
<dbReference type="GO" id="GO:0005886">
    <property type="term" value="C:plasma membrane"/>
    <property type="evidence" value="ECO:0007669"/>
    <property type="project" value="UniProtKB-SubCell"/>
</dbReference>
<feature type="transmembrane region" description="Helical" evidence="9">
    <location>
        <begin position="250"/>
        <end position="271"/>
    </location>
</feature>
<keyword evidence="12" id="KW-1185">Reference proteome</keyword>
<keyword evidence="7 9" id="KW-0924">Ammonia transport</keyword>